<organism evidence="2 3">
    <name type="scientific">Microcella daejeonensis</name>
    <dbReference type="NCBI Taxonomy" id="2994971"/>
    <lineage>
        <taxon>Bacteria</taxon>
        <taxon>Bacillati</taxon>
        <taxon>Actinomycetota</taxon>
        <taxon>Actinomycetes</taxon>
        <taxon>Micrococcales</taxon>
        <taxon>Microbacteriaceae</taxon>
        <taxon>Microcella</taxon>
    </lineage>
</organism>
<keyword evidence="1" id="KW-1133">Transmembrane helix</keyword>
<dbReference type="Proteomes" id="UP001164706">
    <property type="component" value="Chromosome"/>
</dbReference>
<proteinExistence type="predicted"/>
<accession>A0A9E8S918</accession>
<dbReference type="EMBL" id="CP113089">
    <property type="protein sequence ID" value="WAB82205.1"/>
    <property type="molecule type" value="Genomic_DNA"/>
</dbReference>
<evidence type="ECO:0000313" key="2">
    <source>
        <dbReference type="EMBL" id="WAB82205.1"/>
    </source>
</evidence>
<feature type="transmembrane region" description="Helical" evidence="1">
    <location>
        <begin position="110"/>
        <end position="131"/>
    </location>
</feature>
<dbReference type="AlphaFoldDB" id="A0A9E8S918"/>
<evidence type="ECO:0000313" key="3">
    <source>
        <dbReference type="Proteomes" id="UP001164706"/>
    </source>
</evidence>
<gene>
    <name evidence="2" type="ORF">OVN18_04135</name>
</gene>
<keyword evidence="1" id="KW-0812">Transmembrane</keyword>
<sequence length="146" mass="14417">MSDPGAGGGAGEVAVGGVAAGGPAARPVPPARVSVTAPRQGAPLAAGAGHPALDRSDTATVYVRSLIRSQLRLALVCAAGFVVSLGMLWLVLAAAPGLDAVVVAGVPVSWLLLAFGSYPAIIAFALIFIVASARNEAGYRSLTEAS</sequence>
<dbReference type="RefSeq" id="WP_267782141.1">
    <property type="nucleotide sequence ID" value="NZ_CP113089.1"/>
</dbReference>
<feature type="transmembrane region" description="Helical" evidence="1">
    <location>
        <begin position="73"/>
        <end position="98"/>
    </location>
</feature>
<reference evidence="2" key="1">
    <citation type="submission" date="2022-11" db="EMBL/GenBank/DDBJ databases">
        <title>Description of Microcella daejonensis nov. sp, isolated from riverside soil.</title>
        <authorList>
            <person name="Molina K.M."/>
            <person name="Kim S.B."/>
        </authorList>
    </citation>
    <scope>NUCLEOTIDE SEQUENCE</scope>
    <source>
        <strain evidence="2">MMS21-STM12</strain>
    </source>
</reference>
<evidence type="ECO:0000256" key="1">
    <source>
        <dbReference type="SAM" id="Phobius"/>
    </source>
</evidence>
<keyword evidence="1" id="KW-0472">Membrane</keyword>
<keyword evidence="3" id="KW-1185">Reference proteome</keyword>
<name>A0A9E8S918_9MICO</name>
<protein>
    <submittedName>
        <fullName evidence="2">Uncharacterized protein</fullName>
    </submittedName>
</protein>
<dbReference type="KEGG" id="mdb:OVN18_04135"/>